<feature type="compositionally biased region" description="Acidic residues" evidence="1">
    <location>
        <begin position="63"/>
        <end position="77"/>
    </location>
</feature>
<dbReference type="VEuPathDB" id="ToxoDB:CSUI_004573"/>
<feature type="region of interest" description="Disordered" evidence="1">
    <location>
        <begin position="133"/>
        <end position="160"/>
    </location>
</feature>
<dbReference type="GeneID" id="94427972"/>
<dbReference type="AlphaFoldDB" id="A0A2C6KM79"/>
<feature type="compositionally biased region" description="Acidic residues" evidence="1">
    <location>
        <begin position="140"/>
        <end position="152"/>
    </location>
</feature>
<dbReference type="RefSeq" id="XP_067923262.1">
    <property type="nucleotide sequence ID" value="XM_068064761.1"/>
</dbReference>
<proteinExistence type="predicted"/>
<gene>
    <name evidence="2" type="ORF">CSUI_004573</name>
</gene>
<dbReference type="Proteomes" id="UP000221165">
    <property type="component" value="Unassembled WGS sequence"/>
</dbReference>
<feature type="region of interest" description="Disordered" evidence="1">
    <location>
        <begin position="58"/>
        <end position="111"/>
    </location>
</feature>
<sequence length="223" mass="24981">MPPKEKNRFEKIDNLPSFPSSLWSLTTPCIVLVSARSFRKPTARIILKVCVGDRVEERRRDGEDDLRGDEEGEEVENESEKSDEVAVEEEREDPRDRGERDDSSLIDSLEVCNPRDVRHNRKLSAYASAPVATVTLGRGEEEEENKEDEEVVGDTRDDRTVGASFGVVGRDSFLFSRKGEEEFAPLQGEDEEESRTPSSSSLSLQLLGVDKEEEEEGTSLSAT</sequence>
<evidence type="ECO:0000313" key="3">
    <source>
        <dbReference type="Proteomes" id="UP000221165"/>
    </source>
</evidence>
<keyword evidence="3" id="KW-1185">Reference proteome</keyword>
<dbReference type="EMBL" id="MIGC01002150">
    <property type="protein sequence ID" value="PHJ21580.1"/>
    <property type="molecule type" value="Genomic_DNA"/>
</dbReference>
<feature type="compositionally biased region" description="Low complexity" evidence="1">
    <location>
        <begin position="198"/>
        <end position="207"/>
    </location>
</feature>
<evidence type="ECO:0000256" key="1">
    <source>
        <dbReference type="SAM" id="MobiDB-lite"/>
    </source>
</evidence>
<name>A0A2C6KM79_9APIC</name>
<feature type="compositionally biased region" description="Basic and acidic residues" evidence="1">
    <location>
        <begin position="92"/>
        <end position="103"/>
    </location>
</feature>
<reference evidence="2 3" key="1">
    <citation type="journal article" date="2017" name="Int. J. Parasitol.">
        <title>The genome of the protozoan parasite Cystoisospora suis and a reverse vaccinology approach to identify vaccine candidates.</title>
        <authorList>
            <person name="Palmieri N."/>
            <person name="Shrestha A."/>
            <person name="Ruttkowski B."/>
            <person name="Beck T."/>
            <person name="Vogl C."/>
            <person name="Tomley F."/>
            <person name="Blake D.P."/>
            <person name="Joachim A."/>
        </authorList>
    </citation>
    <scope>NUCLEOTIDE SEQUENCE [LARGE SCALE GENOMIC DNA]</scope>
    <source>
        <strain evidence="2 3">Wien I</strain>
    </source>
</reference>
<organism evidence="2 3">
    <name type="scientific">Cystoisospora suis</name>
    <dbReference type="NCBI Taxonomy" id="483139"/>
    <lineage>
        <taxon>Eukaryota</taxon>
        <taxon>Sar</taxon>
        <taxon>Alveolata</taxon>
        <taxon>Apicomplexa</taxon>
        <taxon>Conoidasida</taxon>
        <taxon>Coccidia</taxon>
        <taxon>Eucoccidiorida</taxon>
        <taxon>Eimeriorina</taxon>
        <taxon>Sarcocystidae</taxon>
        <taxon>Cystoisospora</taxon>
    </lineage>
</organism>
<comment type="caution">
    <text evidence="2">The sequence shown here is derived from an EMBL/GenBank/DDBJ whole genome shotgun (WGS) entry which is preliminary data.</text>
</comment>
<feature type="region of interest" description="Disordered" evidence="1">
    <location>
        <begin position="181"/>
        <end position="223"/>
    </location>
</feature>
<accession>A0A2C6KM79</accession>
<protein>
    <submittedName>
        <fullName evidence="2">Uncharacterized protein</fullName>
    </submittedName>
</protein>
<evidence type="ECO:0000313" key="2">
    <source>
        <dbReference type="EMBL" id="PHJ21580.1"/>
    </source>
</evidence>